<reference evidence="3 4" key="1">
    <citation type="submission" date="2018-06" db="EMBL/GenBank/DDBJ databases">
        <authorList>
            <consortium name="Pathogen Informatics"/>
            <person name="Doyle S."/>
        </authorList>
    </citation>
    <scope>NUCLEOTIDE SEQUENCE [LARGE SCALE GENOMIC DNA]</scope>
    <source>
        <strain evidence="3 4">NCTC11296</strain>
    </source>
</reference>
<evidence type="ECO:0000313" key="2">
    <source>
        <dbReference type="EMBL" id="RZN58160.1"/>
    </source>
</evidence>
<accession>A0A377IAI4</accession>
<dbReference type="EMBL" id="UGHK01000002">
    <property type="protein sequence ID" value="STO71772.1"/>
    <property type="molecule type" value="Genomic_DNA"/>
</dbReference>
<feature type="domain" description="Dit-like phage tail protein N-terminal" evidence="1">
    <location>
        <begin position="17"/>
        <end position="212"/>
    </location>
</feature>
<dbReference type="Pfam" id="PF21821">
    <property type="entry name" value="Dit_like"/>
    <property type="match status" value="1"/>
</dbReference>
<gene>
    <name evidence="2" type="ORF">EIG79_07925</name>
    <name evidence="3" type="ORF">NCTC11296_01685</name>
</gene>
<evidence type="ECO:0000313" key="3">
    <source>
        <dbReference type="EMBL" id="STO71772.1"/>
    </source>
</evidence>
<sequence length="256" mass="27483">MLDFVQISNRAIGNIKLDATTEESHQSELSITENPIESGASIADHSVLQPKQITIVGVMVDHDQQGLGLSELGLPHIRGATDFLNQLPLPVPFAMQTAQTLSKATRLLSQGLGMAAQAQQVFGQVRALAPFLPDFGLGNLLDSSPNSSRVKKCYADLIACQKSGETIDIQTGLHLYQNMLLQSVSVKQTADGSAEFTLTAREIFIVETKSIKGANSVMGNKKSGRASVQSASKVNQGITQPKAAEKIKSWLNNLRS</sequence>
<dbReference type="Proteomes" id="UP000294229">
    <property type="component" value="Unassembled WGS sequence"/>
</dbReference>
<dbReference type="Proteomes" id="UP000254465">
    <property type="component" value="Unassembled WGS sequence"/>
</dbReference>
<evidence type="ECO:0000313" key="4">
    <source>
        <dbReference type="Proteomes" id="UP000254465"/>
    </source>
</evidence>
<organism evidence="3 4">
    <name type="scientific">Avibacterium paragallinarum</name>
    <name type="common">Haemophilus gallinarum</name>
    <dbReference type="NCBI Taxonomy" id="728"/>
    <lineage>
        <taxon>Bacteria</taxon>
        <taxon>Pseudomonadati</taxon>
        <taxon>Pseudomonadota</taxon>
        <taxon>Gammaproteobacteria</taxon>
        <taxon>Pasteurellales</taxon>
        <taxon>Pasteurellaceae</taxon>
        <taxon>Avibacterium</taxon>
    </lineage>
</organism>
<dbReference type="InterPro" id="IPR048494">
    <property type="entry name" value="Dit-like_N"/>
</dbReference>
<dbReference type="EMBL" id="RQXS01000036">
    <property type="protein sequence ID" value="RZN58160.1"/>
    <property type="molecule type" value="Genomic_DNA"/>
</dbReference>
<name>A0A377IAI4_AVIPA</name>
<dbReference type="AlphaFoldDB" id="A0A377IAI4"/>
<evidence type="ECO:0000259" key="1">
    <source>
        <dbReference type="Pfam" id="PF21821"/>
    </source>
</evidence>
<reference evidence="2 5" key="2">
    <citation type="submission" date="2018-11" db="EMBL/GenBank/DDBJ databases">
        <title>Sequencing Av. paragallinarum serogroups.</title>
        <authorList>
            <person name="Hellmuth J.E."/>
            <person name="Boucher C.E."/>
            <person name="Cason E.D."/>
        </authorList>
    </citation>
    <scope>NUCLEOTIDE SEQUENCE [LARGE SCALE GENOMIC DNA]</scope>
    <source>
        <strain evidence="2 5">SA-3</strain>
    </source>
</reference>
<evidence type="ECO:0000313" key="5">
    <source>
        <dbReference type="Proteomes" id="UP000294229"/>
    </source>
</evidence>
<proteinExistence type="predicted"/>
<protein>
    <recommendedName>
        <fullName evidence="1">Dit-like phage tail protein N-terminal domain-containing protein</fullName>
    </recommendedName>
</protein>
<dbReference type="RefSeq" id="WP_017807098.1">
    <property type="nucleotide sequence ID" value="NZ_CP173228.1"/>
</dbReference>